<dbReference type="RefSeq" id="WP_206984293.1">
    <property type="nucleotide sequence ID" value="NZ_JAFLQZ010000005.1"/>
</dbReference>
<name>A0A939EWK2_9BACT</name>
<gene>
    <name evidence="1" type="ORF">J0X19_10405</name>
</gene>
<evidence type="ECO:0000313" key="2">
    <source>
        <dbReference type="Proteomes" id="UP000664144"/>
    </source>
</evidence>
<sequence>MSDQETIQELRAKLETLEAKHSPWAHVKDIATILTPIILLVGGFFVQRSMADDSAALTTSLNHQKENLDIELEKIRDSRQESAQKIEQSKLLTTLMQSILSQKPSERQLAINIALHACGESGRQVVEAISLDDKYAYNQLTVKRKGLVAQLVAKDARKRWEAAHELGTTWSGDPELINDLLLFAKENTRTPLALYNTLVVFADLPATSFIGKESLAQELLALVKTTGPRGAKTDALIQNIQAKLAASAAR</sequence>
<protein>
    <submittedName>
        <fullName evidence="1">Uncharacterized protein</fullName>
    </submittedName>
</protein>
<proteinExistence type="predicted"/>
<reference evidence="1" key="1">
    <citation type="submission" date="2021-03" db="EMBL/GenBank/DDBJ databases">
        <authorList>
            <person name="Kim M.K."/>
        </authorList>
    </citation>
    <scope>NUCLEOTIDE SEQUENCE</scope>
    <source>
        <strain evidence="1">BT186</strain>
    </source>
</reference>
<accession>A0A939EWK2</accession>
<dbReference type="AlphaFoldDB" id="A0A939EWK2"/>
<comment type="caution">
    <text evidence="1">The sequence shown here is derived from an EMBL/GenBank/DDBJ whole genome shotgun (WGS) entry which is preliminary data.</text>
</comment>
<keyword evidence="2" id="KW-1185">Reference proteome</keyword>
<dbReference type="EMBL" id="JAFLQZ010000005">
    <property type="protein sequence ID" value="MBO0358356.1"/>
    <property type="molecule type" value="Genomic_DNA"/>
</dbReference>
<organism evidence="1 2">
    <name type="scientific">Hymenobacter telluris</name>
    <dbReference type="NCBI Taxonomy" id="2816474"/>
    <lineage>
        <taxon>Bacteria</taxon>
        <taxon>Pseudomonadati</taxon>
        <taxon>Bacteroidota</taxon>
        <taxon>Cytophagia</taxon>
        <taxon>Cytophagales</taxon>
        <taxon>Hymenobacteraceae</taxon>
        <taxon>Hymenobacter</taxon>
    </lineage>
</organism>
<dbReference type="Proteomes" id="UP000664144">
    <property type="component" value="Unassembled WGS sequence"/>
</dbReference>
<evidence type="ECO:0000313" key="1">
    <source>
        <dbReference type="EMBL" id="MBO0358356.1"/>
    </source>
</evidence>